<keyword evidence="2" id="KW-1185">Reference proteome</keyword>
<evidence type="ECO:0000313" key="2">
    <source>
        <dbReference type="Proteomes" id="UP000575083"/>
    </source>
</evidence>
<organism evidence="1 2">
    <name type="scientific">Acidovorax soli</name>
    <dbReference type="NCBI Taxonomy" id="592050"/>
    <lineage>
        <taxon>Bacteria</taxon>
        <taxon>Pseudomonadati</taxon>
        <taxon>Pseudomonadota</taxon>
        <taxon>Betaproteobacteria</taxon>
        <taxon>Burkholderiales</taxon>
        <taxon>Comamonadaceae</taxon>
        <taxon>Acidovorax</taxon>
    </lineage>
</organism>
<evidence type="ECO:0000313" key="1">
    <source>
        <dbReference type="EMBL" id="MBB6563542.1"/>
    </source>
</evidence>
<dbReference type="Proteomes" id="UP000575083">
    <property type="component" value="Unassembled WGS sequence"/>
</dbReference>
<dbReference type="EMBL" id="JACHLK010000020">
    <property type="protein sequence ID" value="MBB6563542.1"/>
    <property type="molecule type" value="Genomic_DNA"/>
</dbReference>
<name>A0A7X0PL37_9BURK</name>
<reference evidence="1 2" key="1">
    <citation type="submission" date="2020-08" db="EMBL/GenBank/DDBJ databases">
        <title>Functional genomics of gut bacteria from endangered species of beetles.</title>
        <authorList>
            <person name="Carlos-Shanley C."/>
        </authorList>
    </citation>
    <scope>NUCLEOTIDE SEQUENCE [LARGE SCALE GENOMIC DNA]</scope>
    <source>
        <strain evidence="1 2">S00198</strain>
    </source>
</reference>
<dbReference type="AlphaFoldDB" id="A0A7X0PL37"/>
<gene>
    <name evidence="1" type="ORF">HNP48_006262</name>
</gene>
<dbReference type="RefSeq" id="WP_184864700.1">
    <property type="nucleotide sequence ID" value="NZ_JACHLK010000020.1"/>
</dbReference>
<comment type="caution">
    <text evidence="1">The sequence shown here is derived from an EMBL/GenBank/DDBJ whole genome shotgun (WGS) entry which is preliminary data.</text>
</comment>
<sequence length="113" mass="13079">MPHLLFKWVLREDRYEFSGEAKTPRALEAEVNAEIVAIWAWLQRQKLRPGQFGWEATRRTLTSKDETLTVSHGTVSADGSTVLHPQETRVVVTLPEKVAVQFRFEFNVVDDRR</sequence>
<proteinExistence type="predicted"/>
<protein>
    <submittedName>
        <fullName evidence="1">Uncharacterized protein</fullName>
    </submittedName>
</protein>
<accession>A0A7X0PL37</accession>